<feature type="compositionally biased region" description="Basic and acidic residues" evidence="1">
    <location>
        <begin position="829"/>
        <end position="841"/>
    </location>
</feature>
<dbReference type="GO" id="GO:0035361">
    <property type="term" value="C:Cul8-RING ubiquitin ligase complex"/>
    <property type="evidence" value="ECO:0007669"/>
    <property type="project" value="TreeGrafter"/>
</dbReference>
<comment type="caution">
    <text evidence="2">The sequence shown here is derived from an EMBL/GenBank/DDBJ whole genome shotgun (WGS) entry which is preliminary data.</text>
</comment>
<feature type="region of interest" description="Disordered" evidence="1">
    <location>
        <begin position="642"/>
        <end position="707"/>
    </location>
</feature>
<reference evidence="2 3" key="2">
    <citation type="submission" date="2015-05" db="EMBL/GenBank/DDBJ databases">
        <authorList>
            <person name="Morales-Cruz A."/>
            <person name="Amrine K.C."/>
            <person name="Cantu D."/>
        </authorList>
    </citation>
    <scope>NUCLEOTIDE SEQUENCE [LARGE SCALE GENOMIC DNA]</scope>
    <source>
        <strain evidence="2">UCRPC4</strain>
    </source>
</reference>
<dbReference type="PANTHER" id="PTHR28122:SF1">
    <property type="entry name" value="E3 UBIQUITIN-PROTEIN LIGASE SUBSTRATE RECEPTOR MMS22"/>
    <property type="match status" value="1"/>
</dbReference>
<feature type="compositionally biased region" description="Polar residues" evidence="1">
    <location>
        <begin position="846"/>
        <end position="857"/>
    </location>
</feature>
<protein>
    <recommendedName>
        <fullName evidence="4">Mus7 mms22 family protein</fullName>
    </recommendedName>
</protein>
<evidence type="ECO:0008006" key="4">
    <source>
        <dbReference type="Google" id="ProtNLM"/>
    </source>
</evidence>
<reference evidence="2 3" key="1">
    <citation type="submission" date="2015-05" db="EMBL/GenBank/DDBJ databases">
        <title>Distinctive expansion of gene families associated with plant cell wall degradation and secondary metabolism in the genomes of grapevine trunk pathogens.</title>
        <authorList>
            <person name="Lawrence D.P."/>
            <person name="Travadon R."/>
            <person name="Rolshausen P.E."/>
            <person name="Baumgartner K."/>
        </authorList>
    </citation>
    <scope>NUCLEOTIDE SEQUENCE [LARGE SCALE GENOMIC DNA]</scope>
    <source>
        <strain evidence="2">UCRPC4</strain>
    </source>
</reference>
<feature type="compositionally biased region" description="Low complexity" evidence="1">
    <location>
        <begin position="140"/>
        <end position="159"/>
    </location>
</feature>
<feature type="compositionally biased region" description="Basic and acidic residues" evidence="1">
    <location>
        <begin position="576"/>
        <end position="590"/>
    </location>
</feature>
<name>A0A0G2EIV8_PHACM</name>
<dbReference type="PANTHER" id="PTHR28122">
    <property type="entry name" value="E3 UBIQUITIN-PROTEIN LIGASE SUBSTRATE RECEPTOR MMS22"/>
    <property type="match status" value="1"/>
</dbReference>
<dbReference type="GO" id="GO:0031297">
    <property type="term" value="P:replication fork processing"/>
    <property type="evidence" value="ECO:0007669"/>
    <property type="project" value="InterPro"/>
</dbReference>
<feature type="compositionally biased region" description="Basic residues" evidence="1">
    <location>
        <begin position="645"/>
        <end position="657"/>
    </location>
</feature>
<dbReference type="OrthoDB" id="2386201at2759"/>
<feature type="compositionally biased region" description="Polar residues" evidence="1">
    <location>
        <begin position="22"/>
        <end position="32"/>
    </location>
</feature>
<feature type="compositionally biased region" description="Polar residues" evidence="1">
    <location>
        <begin position="160"/>
        <end position="169"/>
    </location>
</feature>
<sequence length="2186" mass="247634">MADWRERGYVLDSDEEEEGVESQPQQRNNDSSLIPAKDFGVTQFEDSQRRKEPATSDDESAVQHVLNEQVPRGNSQPIEHAPENPTAPVFSPSGNDEQANGQLLEVPSPSSSAAELLQSQLEFGLRTVTELLHDTNRDYSSLTSSQLSSPLSSPRSTQLDPFSQTSPIGHTNKFDAHPPPITDLAEINLPGPTQIPTYQGRPLRQRNPIQQNPYTLEAAHYQLSLKARGLKPVKVVTEEHKRQEESRQELLSSQYKFPSSPPNCRRLSSSPAAANETQQSYHMGEWLVGKHDKNRGPVHKRRRLMLPNQPKNPSFRRDYDSIFDFPDEGGHDHEEIQGDEDGIMTFNEDDVLMTDIFHSPSISQLTPPVVAPENELGFRVPRGASPLEDLLPKERLQINKSPAEVVDIRSSGGSSQGDDEGLESSREAGDANTNQVERYQRRIKGVLPASWLRLDRLKQSTPAKARLDHLRTSPSKTMDAKGVAQKVRRSRANPIEFHQTYSELLSDDLSDTDSTTTKSPRLRDQQDLQLDPFELMDDLPVEDYVDDMAPPTRRFDVSTEQISCRLMQPRITSLARGEKNKVSHSFQDRSLKRKNISSRTRDPLPSRPRSARPPPSVVGILDAQDVTAYSRNRQPQFLKIAARQARSRKDHARRKPTSKIIQLSNARDTADANEVLTQWKRGRVDRAPRKYRNQQLSSRNRPPLQELPINEQSATFNSPDQYVQRGHNALHPMNSSAAHTGSPSTHNDKVTTQDGTGPSLINKQQTSKTFSIRPRPGACSVISTLHRSRPRNVQVEVANQSDYKRLSPTRLKTTADSLNWGTSRKALAKQHEESFGVRETRAACSTDESPNASNTETPKPKKLPRRPKKSMPKQLIHSKRDEDQTSMTSLRPRQTSIRHFVGCIPRYSMDFGLSPLPSHIRLDGKSFVGSGKLALVLGEHRTDSWPVTPLLVARTGRQQEVKRLYSKLSTLVAHLAPVLSSSRFKHPTEPNDHLSSIIVCLENIMQLFLDNNSLPELAPKAEQIPSLSLQAAESFESAWKTSDQVSSDVAIELLIRLTLIAYCGYGVCLNHCPDVSLAKITTEYEKILNLLASTIVHDECLSSLHLLLTNTLDSDVTSIDTSQYPQLDAIIVLNHLLEHSPLPTRWACFWDFYNHVVRHAAGTQESMKGLEIRWKTLFVVSTTIQFTTNGQIRQSPIPDQKRTNWAEVKELFRQAHTLSAGASSHIRTPPFYTRSAFQRCLVLAQRYRWDAHEIIIDTLYDLFRRSGLHNPTEEHYEYPAFLDNLTPQTVFYPSSEDGSFHSMIKLIAITLKDMAQRSHTDPSQKRQMKNLLFRLVPNNGQVSSKYDEVAEHSLTPLKNHYDLLTVLYWAAPTQFRPRLQRFEDLVDFSGSHLSACRVSLQTWKRLVYFQITALEPLSSLIPFAVMLDSMMKAMVHQHRDVANEVYAQRAGWSDEHVTSIIKYNKCQLERFLLELLEILTDIIKVCQQDEQAITLVSRESISSILCLFPSRSTQCDKLFLQTFSLVTAFAERNVLSLGKSKGITDSQAVAVQNTAEDSQEYGDWSHLDALIDEPQSRALEYVNSAFFPSLFRLVCDAIGADEAPAPANMEDLLLSWSSIIQILSTHGLHYAGNFLSSQHHESWDWLRNTDQKHCYRPFFVSCLVEKLSITFYEENRSAILDTYIKMLAEPRRFHTWLPRLTEAICKKNEPIMQTSSNLILQYLNPKRILAIIMINMRISQKSRQNPAMSRDLMVTLLRTMKENYKELDRGNDYNLRDEYVAFVHGVLDQVSIYLPTYRKLDPFFNDVSLFPQSAGSIYISLRQYSLGLPTSANQKSLVTFVYNILERAALEDSQESVQEQFVNALDDSNINATNTGYHSDALRQFLLEHVLPAYVEVMFHDHGWSLVQPVFFLLRHIYETSLLPCTSVCVEDGSVEGLKEQLLTEQMQNLGDPARFLETTIAILTSFHTTLLVHLRRFDGLPLRPQDVDNLSTSIVVLTSMIPPIDYLVRDGSSSSDTCEGLLYQVLELLSRLNSQFSLLMKRIVYPQDELAEVVEDDRNGPLPETPILEFARSEVNSALETSWSIIPGRGLCLTKHNSVRAVLSASRLKSNLEKEILAVGSVDAWTRWTIWAACEKWNKAWEFVQKRRYGSLAIASVGERPESRLGIDNEPSGLVTSEDWRLFFL</sequence>
<feature type="region of interest" description="Disordered" evidence="1">
    <location>
        <begin position="506"/>
        <end position="527"/>
    </location>
</feature>
<dbReference type="GO" id="GO:0000724">
    <property type="term" value="P:double-strand break repair via homologous recombination"/>
    <property type="evidence" value="ECO:0007669"/>
    <property type="project" value="TreeGrafter"/>
</dbReference>
<feature type="region of interest" description="Disordered" evidence="1">
    <location>
        <begin position="139"/>
        <end position="173"/>
    </location>
</feature>
<organism evidence="2 3">
    <name type="scientific">Phaeomoniella chlamydospora</name>
    <name type="common">Phaeoacremonium chlamydosporum</name>
    <dbReference type="NCBI Taxonomy" id="158046"/>
    <lineage>
        <taxon>Eukaryota</taxon>
        <taxon>Fungi</taxon>
        <taxon>Dikarya</taxon>
        <taxon>Ascomycota</taxon>
        <taxon>Pezizomycotina</taxon>
        <taxon>Eurotiomycetes</taxon>
        <taxon>Chaetothyriomycetidae</taxon>
        <taxon>Phaeomoniellales</taxon>
        <taxon>Phaeomoniellaceae</taxon>
        <taxon>Phaeomoniella</taxon>
    </lineage>
</organism>
<feature type="region of interest" description="Disordered" evidence="1">
    <location>
        <begin position="401"/>
        <end position="436"/>
    </location>
</feature>
<dbReference type="GO" id="GO:0005634">
    <property type="term" value="C:nucleus"/>
    <property type="evidence" value="ECO:0007669"/>
    <property type="project" value="InterPro"/>
</dbReference>
<feature type="compositionally biased region" description="Basic residues" evidence="1">
    <location>
        <begin position="860"/>
        <end position="871"/>
    </location>
</feature>
<dbReference type="EMBL" id="LCWF01000079">
    <property type="protein sequence ID" value="KKY22161.1"/>
    <property type="molecule type" value="Genomic_DNA"/>
</dbReference>
<dbReference type="Pfam" id="PF09462">
    <property type="entry name" value="Mus7"/>
    <property type="match status" value="1"/>
</dbReference>
<keyword evidence="3" id="KW-1185">Reference proteome</keyword>
<feature type="region of interest" description="Disordered" evidence="1">
    <location>
        <begin position="1"/>
        <end position="111"/>
    </location>
</feature>
<feature type="compositionally biased region" description="Polar residues" evidence="1">
    <location>
        <begin position="752"/>
        <end position="770"/>
    </location>
</feature>
<feature type="compositionally biased region" description="Polar residues" evidence="1">
    <location>
        <begin position="266"/>
        <end position="276"/>
    </location>
</feature>
<dbReference type="Proteomes" id="UP000053317">
    <property type="component" value="Unassembled WGS sequence"/>
</dbReference>
<feature type="compositionally biased region" description="Polar residues" evidence="1">
    <location>
        <begin position="733"/>
        <end position="745"/>
    </location>
</feature>
<accession>A0A0G2EIV8</accession>
<gene>
    <name evidence="2" type="ORF">UCRPC4_g03348</name>
</gene>
<feature type="compositionally biased region" description="Basic and acidic residues" evidence="1">
    <location>
        <begin position="239"/>
        <end position="248"/>
    </location>
</feature>
<feature type="region of interest" description="Disordered" evidence="1">
    <location>
        <begin position="731"/>
        <end position="776"/>
    </location>
</feature>
<evidence type="ECO:0000313" key="2">
    <source>
        <dbReference type="EMBL" id="KKY22161.1"/>
    </source>
</evidence>
<proteinExistence type="predicted"/>
<feature type="compositionally biased region" description="Polar residues" evidence="1">
    <location>
        <begin position="92"/>
        <end position="101"/>
    </location>
</feature>
<evidence type="ECO:0000313" key="3">
    <source>
        <dbReference type="Proteomes" id="UP000053317"/>
    </source>
</evidence>
<feature type="region of interest" description="Disordered" evidence="1">
    <location>
        <begin position="239"/>
        <end position="276"/>
    </location>
</feature>
<feature type="region of interest" description="Disordered" evidence="1">
    <location>
        <begin position="829"/>
        <end position="892"/>
    </location>
</feature>
<feature type="region of interest" description="Disordered" evidence="1">
    <location>
        <begin position="575"/>
        <end position="617"/>
    </location>
</feature>
<evidence type="ECO:0000256" key="1">
    <source>
        <dbReference type="SAM" id="MobiDB-lite"/>
    </source>
</evidence>
<dbReference type="InterPro" id="IPR019021">
    <property type="entry name" value="Mms22"/>
</dbReference>